<evidence type="ECO:0000313" key="5">
    <source>
        <dbReference type="EMBL" id="EIT72243.1"/>
    </source>
</evidence>
<evidence type="ECO:0000256" key="3">
    <source>
        <dbReference type="SAM" id="SignalP"/>
    </source>
</evidence>
<dbReference type="NCBIfam" id="NF004846">
    <property type="entry name" value="PRK06197.1"/>
    <property type="match status" value="1"/>
</dbReference>
<gene>
    <name evidence="5" type="ORF">WQQ_23800</name>
</gene>
<dbReference type="Gene3D" id="3.40.50.720">
    <property type="entry name" value="NAD(P)-binding Rossmann-like Domain"/>
    <property type="match status" value="1"/>
</dbReference>
<dbReference type="Proteomes" id="UP000003704">
    <property type="component" value="Unassembled WGS sequence"/>
</dbReference>
<dbReference type="GO" id="GO:0016491">
    <property type="term" value="F:oxidoreductase activity"/>
    <property type="evidence" value="ECO:0007669"/>
    <property type="project" value="UniProtKB-KW"/>
</dbReference>
<accession>I8TEU3</accession>
<feature type="chain" id="PRO_5003714172" evidence="3">
    <location>
        <begin position="28"/>
        <end position="341"/>
    </location>
</feature>
<comment type="caution">
    <text evidence="5">The sequence shown here is derived from an EMBL/GenBank/DDBJ whole genome shotgun (WGS) entry which is preliminary data.</text>
</comment>
<organism evidence="5 6">
    <name type="scientific">Hydrocarboniphaga effusa AP103</name>
    <dbReference type="NCBI Taxonomy" id="1172194"/>
    <lineage>
        <taxon>Bacteria</taxon>
        <taxon>Pseudomonadati</taxon>
        <taxon>Pseudomonadota</taxon>
        <taxon>Gammaproteobacteria</taxon>
        <taxon>Nevskiales</taxon>
        <taxon>Nevskiaceae</taxon>
        <taxon>Hydrocarboniphaga</taxon>
    </lineage>
</organism>
<evidence type="ECO:0000256" key="1">
    <source>
        <dbReference type="ARBA" id="ARBA00006484"/>
    </source>
</evidence>
<dbReference type="PANTHER" id="PTHR43157:SF31">
    <property type="entry name" value="PHOSPHATIDYLINOSITOL-GLYCAN BIOSYNTHESIS CLASS F PROTEIN"/>
    <property type="match status" value="1"/>
</dbReference>
<evidence type="ECO:0000256" key="2">
    <source>
        <dbReference type="ARBA" id="ARBA00023002"/>
    </source>
</evidence>
<evidence type="ECO:0000259" key="4">
    <source>
        <dbReference type="SMART" id="SM00822"/>
    </source>
</evidence>
<dbReference type="STRING" id="1172194.WQQ_23800"/>
<dbReference type="AlphaFoldDB" id="I8TEU3"/>
<feature type="signal peptide" evidence="3">
    <location>
        <begin position="1"/>
        <end position="27"/>
    </location>
</feature>
<dbReference type="InterPro" id="IPR002347">
    <property type="entry name" value="SDR_fam"/>
</dbReference>
<dbReference type="SUPFAM" id="SSF51735">
    <property type="entry name" value="NAD(P)-binding Rossmann-fold domains"/>
    <property type="match status" value="1"/>
</dbReference>
<dbReference type="NCBIfam" id="NF004513">
    <property type="entry name" value="PRK05854.1"/>
    <property type="match status" value="1"/>
</dbReference>
<dbReference type="CDD" id="cd05327">
    <property type="entry name" value="retinol-DH_like_SDR_c_like"/>
    <property type="match status" value="1"/>
</dbReference>
<proteinExistence type="inferred from homology"/>
<sequence length="341" mass="36030">MARPALRRWRTALASVGLLAISACSTSGTVANGQPKPDWSLADMPSQQGRVFVVTGGTSGIGYESAKALAAAGAQVVIAARNPERGQEAIANIRKETPNAQVQFEAFDLADLASVRALSERLNATLPRLDGLINNAGIMEPPKRITSADGFEMQFAVNYLGHFALTAELLPLLQKAAAPRVVTLSSIAASRGGIQFDDLQYTQAYDPFAAYAQSKLACLMFALELQRQSDAAGWGIQSIASHPGVSRTDLLVNHGGLAGFTRRHLPFLYQPSANGALPTLFAATAADARGGAYYGPTGLMETRGDLGLAKVPEAASDAQAQARLWTLSEALSRTRYPSTAN</sequence>
<feature type="domain" description="Ketoreductase" evidence="4">
    <location>
        <begin position="50"/>
        <end position="193"/>
    </location>
</feature>
<dbReference type="PROSITE" id="PS51257">
    <property type="entry name" value="PROKAR_LIPOPROTEIN"/>
    <property type="match status" value="1"/>
</dbReference>
<keyword evidence="3" id="KW-0732">Signal</keyword>
<evidence type="ECO:0000313" key="6">
    <source>
        <dbReference type="Proteomes" id="UP000003704"/>
    </source>
</evidence>
<reference evidence="5 6" key="1">
    <citation type="journal article" date="2012" name="J. Bacteriol.">
        <title>Genome Sequence of n-Alkane-Degrading Hydrocarboniphaga effusa Strain AP103T (ATCC BAA-332T).</title>
        <authorList>
            <person name="Chang H.K."/>
            <person name="Zylstra G.J."/>
            <person name="Chae J.C."/>
        </authorList>
    </citation>
    <scope>NUCLEOTIDE SEQUENCE [LARGE SCALE GENOMIC DNA]</scope>
    <source>
        <strain evidence="5 6">AP103</strain>
    </source>
</reference>
<keyword evidence="2" id="KW-0560">Oxidoreductase</keyword>
<comment type="similarity">
    <text evidence="1">Belongs to the short-chain dehydrogenases/reductases (SDR) family.</text>
</comment>
<dbReference type="InterPro" id="IPR057326">
    <property type="entry name" value="KR_dom"/>
</dbReference>
<dbReference type="EMBL" id="AKGD01000001">
    <property type="protein sequence ID" value="EIT72243.1"/>
    <property type="molecule type" value="Genomic_DNA"/>
</dbReference>
<dbReference type="Pfam" id="PF00106">
    <property type="entry name" value="adh_short"/>
    <property type="match status" value="1"/>
</dbReference>
<name>I8TEU3_9GAMM</name>
<dbReference type="RefSeq" id="WP_007185323.1">
    <property type="nucleotide sequence ID" value="NZ_AKGD01000001.1"/>
</dbReference>
<keyword evidence="6" id="KW-1185">Reference proteome</keyword>
<dbReference type="InterPro" id="IPR036291">
    <property type="entry name" value="NAD(P)-bd_dom_sf"/>
</dbReference>
<dbReference type="PANTHER" id="PTHR43157">
    <property type="entry name" value="PHOSPHATIDYLINOSITOL-GLYCAN BIOSYNTHESIS CLASS F PROTEIN-RELATED"/>
    <property type="match status" value="1"/>
</dbReference>
<dbReference type="PRINTS" id="PR00081">
    <property type="entry name" value="GDHRDH"/>
</dbReference>
<dbReference type="PATRIC" id="fig|1172194.4.peg.2299"/>
<dbReference type="SMART" id="SM00822">
    <property type="entry name" value="PKS_KR"/>
    <property type="match status" value="1"/>
</dbReference>
<protein>
    <submittedName>
        <fullName evidence="5">Putative short chain dehydrogenase</fullName>
    </submittedName>
</protein>